<keyword evidence="2" id="KW-1185">Reference proteome</keyword>
<dbReference type="SUPFAM" id="SSF52266">
    <property type="entry name" value="SGNH hydrolase"/>
    <property type="match status" value="1"/>
</dbReference>
<dbReference type="Gene3D" id="3.40.50.1110">
    <property type="entry name" value="SGNH hydrolase"/>
    <property type="match status" value="1"/>
</dbReference>
<dbReference type="InterPro" id="IPR036514">
    <property type="entry name" value="SGNH_hydro_sf"/>
</dbReference>
<proteinExistence type="predicted"/>
<dbReference type="RefSeq" id="WP_005600694.1">
    <property type="nucleotide sequence ID" value="NZ_GG663519.1"/>
</dbReference>
<evidence type="ECO:0000313" key="1">
    <source>
        <dbReference type="EMBL" id="EFF69594.1"/>
    </source>
</evidence>
<evidence type="ECO:0000313" key="2">
    <source>
        <dbReference type="Proteomes" id="UP000006238"/>
    </source>
</evidence>
<evidence type="ECO:0008006" key="3">
    <source>
        <dbReference type="Google" id="ProtNLM"/>
    </source>
</evidence>
<dbReference type="AlphaFoldDB" id="D4RWS0"/>
<dbReference type="STRING" id="45851.BHV86_06320"/>
<dbReference type="EMBL" id="ABWN01000017">
    <property type="protein sequence ID" value="EFF69594.1"/>
    <property type="molecule type" value="Genomic_DNA"/>
</dbReference>
<protein>
    <recommendedName>
        <fullName evidence="3">SGNH/GDSL hydrolase family protein</fullName>
    </recommendedName>
</protein>
<gene>
    <name evidence="1" type="ORF">BUTYVIB_00107</name>
</gene>
<dbReference type="eggNOG" id="COG2755">
    <property type="taxonomic scope" value="Bacteria"/>
</dbReference>
<comment type="caution">
    <text evidence="1">The sequence shown here is derived from an EMBL/GenBank/DDBJ whole genome shotgun (WGS) entry which is preliminary data.</text>
</comment>
<sequence>MGKKIVNSIIFLAGLAAILVLTSHFLKPNDDVYNTNGVMAKKEEFRKETNDTIDVVFIGDSEVYSAYNPMQLYGNYGFTSYVLATSAQRLCDTYSILKSMYKTQTPEYIFIETNCFFRFGGSVDDTKDRFMNFVLNRIPAMKYHTRLKNFFFDEKTKDHEYMKGFVLRNNVEPYTGGEWMQYTNEAEPVDECNVEYINKIVTLAKEHNTKIIFVSTPSPECHSYKKHNAVVNFANDHGIDYYDFNLVSDKIGIDWSKDTRDGGNHLNFKGAIKVTDYLGKIMKSELNLKDHRNENGYEKWQNYYEKYLEKINEK</sequence>
<organism evidence="1 2">
    <name type="scientific">Eshraghiella crossota DSM 2876</name>
    <dbReference type="NCBI Taxonomy" id="511680"/>
    <lineage>
        <taxon>Bacteria</taxon>
        <taxon>Bacillati</taxon>
        <taxon>Bacillota</taxon>
        <taxon>Clostridia</taxon>
        <taxon>Lachnospirales</taxon>
        <taxon>Lachnospiraceae</taxon>
        <taxon>Eshraghiella</taxon>
    </lineage>
</organism>
<dbReference type="HOGENOM" id="CLU_041407_1_0_9"/>
<reference evidence="1 2" key="1">
    <citation type="submission" date="2010-02" db="EMBL/GenBank/DDBJ databases">
        <authorList>
            <person name="Weinstock G."/>
            <person name="Sodergren E."/>
            <person name="Clifton S."/>
            <person name="Fulton L."/>
            <person name="Fulton B."/>
            <person name="Courtney L."/>
            <person name="Fronick C."/>
            <person name="Harrison M."/>
            <person name="Strong C."/>
            <person name="Farmer C."/>
            <person name="Delahaunty K."/>
            <person name="Markovic C."/>
            <person name="Hall O."/>
            <person name="Minx P."/>
            <person name="Tomlinson C."/>
            <person name="Mitreva M."/>
            <person name="Nelson J."/>
            <person name="Hou S."/>
            <person name="Wollam A."/>
            <person name="Pepin K.H."/>
            <person name="Johnson M."/>
            <person name="Bhonagiri V."/>
            <person name="Zhang X."/>
            <person name="Suruliraj S."/>
            <person name="Warren W."/>
            <person name="Chinwalla A."/>
            <person name="Mardis E.R."/>
            <person name="Wilson R.K."/>
        </authorList>
    </citation>
    <scope>NUCLEOTIDE SEQUENCE [LARGE SCALE GENOMIC DNA]</scope>
    <source>
        <strain evidence="1 2">DSM 2876</strain>
    </source>
</reference>
<dbReference type="GeneID" id="98918475"/>
<accession>D4RWS0</accession>
<dbReference type="Proteomes" id="UP000006238">
    <property type="component" value="Unassembled WGS sequence"/>
</dbReference>
<name>D4RWS0_9FIRM</name>